<dbReference type="UniPathway" id="UPA00251">
    <property type="reaction ID" value="UER00316"/>
</dbReference>
<dbReference type="CDD" id="cd05213">
    <property type="entry name" value="NAD_bind_Glutamyl_tRNA_reduct"/>
    <property type="match status" value="1"/>
</dbReference>
<evidence type="ECO:0000256" key="1">
    <source>
        <dbReference type="ARBA" id="ARBA00005059"/>
    </source>
</evidence>
<evidence type="ECO:0000256" key="2">
    <source>
        <dbReference type="ARBA" id="ARBA00005916"/>
    </source>
</evidence>
<evidence type="ECO:0000256" key="12">
    <source>
        <dbReference type="PIRSR" id="PIRSR000445-3"/>
    </source>
</evidence>
<feature type="domain" description="Glutamyl-tRNA reductase N-terminal" evidence="15">
    <location>
        <begin position="5"/>
        <end position="158"/>
    </location>
</feature>
<feature type="binding site" evidence="9 11">
    <location>
        <begin position="48"/>
        <end position="51"/>
    </location>
    <ligand>
        <name>substrate</name>
    </ligand>
</feature>
<dbReference type="SUPFAM" id="SSF69742">
    <property type="entry name" value="Glutamyl tRNA-reductase catalytic, N-terminal domain"/>
    <property type="match status" value="1"/>
</dbReference>
<comment type="similarity">
    <text evidence="2 9">Belongs to the glutamyl-tRNA reductase family.</text>
</comment>
<evidence type="ECO:0000256" key="8">
    <source>
        <dbReference type="ARBA" id="ARBA00068659"/>
    </source>
</evidence>
<feature type="binding site" evidence="9 12">
    <location>
        <begin position="191"/>
        <end position="196"/>
    </location>
    <ligand>
        <name>NADP(+)</name>
        <dbReference type="ChEBI" id="CHEBI:58349"/>
    </ligand>
</feature>
<dbReference type="OrthoDB" id="110209at2"/>
<dbReference type="GO" id="GO:0050661">
    <property type="term" value="F:NADP binding"/>
    <property type="evidence" value="ECO:0007669"/>
    <property type="project" value="InterPro"/>
</dbReference>
<evidence type="ECO:0000313" key="17">
    <source>
        <dbReference type="Proteomes" id="UP000306196"/>
    </source>
</evidence>
<dbReference type="Proteomes" id="UP000306196">
    <property type="component" value="Unassembled WGS sequence"/>
</dbReference>
<keyword evidence="6 9" id="KW-0627">Porphyrin biosynthesis</keyword>
<comment type="pathway">
    <text evidence="1 9">Porphyrin-containing compound metabolism; protoporphyrin-IX biosynthesis; 5-aminolevulinate from L-glutamyl-tRNA(Glu): step 1/2.</text>
</comment>
<dbReference type="SUPFAM" id="SSF51735">
    <property type="entry name" value="NAD(P)-binding Rossmann-fold domains"/>
    <property type="match status" value="1"/>
</dbReference>
<dbReference type="EC" id="1.2.1.70" evidence="3 9"/>
<dbReference type="PANTHER" id="PTHR43013">
    <property type="entry name" value="GLUTAMYL-TRNA REDUCTASE"/>
    <property type="match status" value="1"/>
</dbReference>
<keyword evidence="5 9" id="KW-0560">Oxidoreductase</keyword>
<sequence>MFLCLGLNHRTTPLELRERLAFASSHLPEAARQVTALPGFEESVVLSTCNRVEIYSACNDENPEEGLQKLRQYLVDHFALSPAQRQALTTYQLSEDAAARHLFRVVSGLDSMVLGETEILGQVKSAYDTALKAGATGRSLNKLFQRAFTVGKLVRNDTNIQRGTTSIGSVTVKIAEKIFGNLRDSKVLLIGAGDMSRTCAQSLLSRGAKSIIVSNRSHDRAVLLAEEMGGEALRFDQWERAVHDVDIIISSTSAPHFVVKPELIGPVMRKRHGRPLYVIDIAVPRDVDPAIDDFDEVYLYDIDSLQVIADEGRRERERSLIQCEELIEQQLHKFGYLSTPSNPASAPALVPITATARNSHP</sequence>
<dbReference type="GO" id="GO:0008883">
    <property type="term" value="F:glutamyl-tRNA reductase activity"/>
    <property type="evidence" value="ECO:0007669"/>
    <property type="project" value="UniProtKB-UniRule"/>
</dbReference>
<dbReference type="InterPro" id="IPR036291">
    <property type="entry name" value="NAD(P)-bd_dom_sf"/>
</dbReference>
<dbReference type="InterPro" id="IPR036343">
    <property type="entry name" value="GluRdtase_N_sf"/>
</dbReference>
<protein>
    <recommendedName>
        <fullName evidence="8 9">Glutamyl-tRNA reductase</fullName>
        <shortName evidence="9">GluTR</shortName>
        <ecNumber evidence="3 9">1.2.1.70</ecNumber>
    </recommendedName>
</protein>
<comment type="miscellaneous">
    <text evidence="9">During catalysis, the active site Cys acts as a nucleophile attacking the alpha-carbonyl group of tRNA-bound glutamate with the formation of a thioester intermediate between enzyme and glutamate, and the concomitant release of tRNA(Glu). The thioester intermediate is finally reduced by direct hydride transfer from NADPH, to form the product GSA.</text>
</comment>
<evidence type="ECO:0000259" key="15">
    <source>
        <dbReference type="Pfam" id="PF05201"/>
    </source>
</evidence>
<evidence type="ECO:0000256" key="4">
    <source>
        <dbReference type="ARBA" id="ARBA00022857"/>
    </source>
</evidence>
<dbReference type="FunFam" id="3.40.50.720:FF:000031">
    <property type="entry name" value="Glutamyl-tRNA reductase"/>
    <property type="match status" value="1"/>
</dbReference>
<evidence type="ECO:0000256" key="11">
    <source>
        <dbReference type="PIRSR" id="PIRSR000445-2"/>
    </source>
</evidence>
<dbReference type="InterPro" id="IPR015895">
    <property type="entry name" value="4pyrrol_synth_GluRdtase_N"/>
</dbReference>
<evidence type="ECO:0000256" key="5">
    <source>
        <dbReference type="ARBA" id="ARBA00023002"/>
    </source>
</evidence>
<comment type="subunit">
    <text evidence="9">Homodimer.</text>
</comment>
<evidence type="ECO:0000313" key="16">
    <source>
        <dbReference type="EMBL" id="TLD70404.1"/>
    </source>
</evidence>
<comment type="domain">
    <text evidence="9">Possesses an unusual extended V-shaped dimeric structure with each monomer consisting of three distinct domains arranged along a curved 'spinal' alpha-helix. The N-terminal catalytic domain specifically recognizes the glutamate moiety of the substrate. The second domain is the NADPH-binding domain, and the third C-terminal domain is responsible for dimerization.</text>
</comment>
<feature type="domain" description="Quinate/shikimate 5-dehydrogenase/glutamyl-tRNA reductase" evidence="14">
    <location>
        <begin position="174"/>
        <end position="308"/>
    </location>
</feature>
<evidence type="ECO:0000256" key="13">
    <source>
        <dbReference type="PIRSR" id="PIRSR000445-4"/>
    </source>
</evidence>
<dbReference type="InterPro" id="IPR006151">
    <property type="entry name" value="Shikm_DH/Glu-tRNA_Rdtase"/>
</dbReference>
<organism evidence="16 17">
    <name type="scientific">Phragmitibacter flavus</name>
    <dbReference type="NCBI Taxonomy" id="2576071"/>
    <lineage>
        <taxon>Bacteria</taxon>
        <taxon>Pseudomonadati</taxon>
        <taxon>Verrucomicrobiota</taxon>
        <taxon>Verrucomicrobiia</taxon>
        <taxon>Verrucomicrobiales</taxon>
        <taxon>Verrucomicrobiaceae</taxon>
        <taxon>Phragmitibacter</taxon>
    </lineage>
</organism>
<evidence type="ECO:0000256" key="10">
    <source>
        <dbReference type="PIRSR" id="PIRSR000445-1"/>
    </source>
</evidence>
<dbReference type="InterPro" id="IPR018214">
    <property type="entry name" value="GluRdtase_CS"/>
</dbReference>
<dbReference type="Gene3D" id="3.30.460.30">
    <property type="entry name" value="Glutamyl-tRNA reductase, N-terminal domain"/>
    <property type="match status" value="1"/>
</dbReference>
<evidence type="ECO:0000259" key="14">
    <source>
        <dbReference type="Pfam" id="PF01488"/>
    </source>
</evidence>
<name>A0A5R8KDM3_9BACT</name>
<dbReference type="NCBIfam" id="TIGR01035">
    <property type="entry name" value="hemA"/>
    <property type="match status" value="1"/>
</dbReference>
<evidence type="ECO:0000256" key="9">
    <source>
        <dbReference type="HAMAP-Rule" id="MF_00087"/>
    </source>
</evidence>
<dbReference type="HAMAP" id="MF_00087">
    <property type="entry name" value="Glu_tRNA_reductase"/>
    <property type="match status" value="1"/>
</dbReference>
<evidence type="ECO:0000256" key="6">
    <source>
        <dbReference type="ARBA" id="ARBA00023244"/>
    </source>
</evidence>
<gene>
    <name evidence="9" type="primary">hemA</name>
    <name evidence="16" type="ORF">FEM03_11775</name>
</gene>
<keyword evidence="4 9" id="KW-0521">NADP</keyword>
<dbReference type="EMBL" id="VAUV01000008">
    <property type="protein sequence ID" value="TLD70404.1"/>
    <property type="molecule type" value="Genomic_DNA"/>
</dbReference>
<dbReference type="FunFam" id="3.30.460.30:FF:000001">
    <property type="entry name" value="Glutamyl-tRNA reductase"/>
    <property type="match status" value="1"/>
</dbReference>
<feature type="site" description="Important for activity" evidence="9 13">
    <location>
        <position position="101"/>
    </location>
</feature>
<feature type="binding site" evidence="9 11">
    <location>
        <position position="122"/>
    </location>
    <ligand>
        <name>substrate</name>
    </ligand>
</feature>
<dbReference type="InterPro" id="IPR000343">
    <property type="entry name" value="4pyrrol_synth_GluRdtase"/>
</dbReference>
<dbReference type="Pfam" id="PF01488">
    <property type="entry name" value="Shikimate_DH"/>
    <property type="match status" value="1"/>
</dbReference>
<dbReference type="AlphaFoldDB" id="A0A5R8KDM3"/>
<comment type="function">
    <text evidence="9">Catalyzes the NADPH-dependent reduction of glutamyl-tRNA(Glu) to glutamate 1-semialdehyde (GSA).</text>
</comment>
<proteinExistence type="inferred from homology"/>
<dbReference type="RefSeq" id="WP_138086460.1">
    <property type="nucleotide sequence ID" value="NZ_VAUV01000008.1"/>
</dbReference>
<feature type="binding site" evidence="9 11">
    <location>
        <begin position="116"/>
        <end position="118"/>
    </location>
    <ligand>
        <name>substrate</name>
    </ligand>
</feature>
<dbReference type="PIRSF" id="PIRSF000445">
    <property type="entry name" value="4pyrrol_synth_GluRdtase"/>
    <property type="match status" value="1"/>
</dbReference>
<comment type="caution">
    <text evidence="16">The sequence shown here is derived from an EMBL/GenBank/DDBJ whole genome shotgun (WGS) entry which is preliminary data.</text>
</comment>
<dbReference type="PROSITE" id="PS00747">
    <property type="entry name" value="GLUTR"/>
    <property type="match status" value="1"/>
</dbReference>
<comment type="catalytic activity">
    <reaction evidence="7 9">
        <text>(S)-4-amino-5-oxopentanoate + tRNA(Glu) + NADP(+) = L-glutamyl-tRNA(Glu) + NADPH + H(+)</text>
        <dbReference type="Rhea" id="RHEA:12344"/>
        <dbReference type="Rhea" id="RHEA-COMP:9663"/>
        <dbReference type="Rhea" id="RHEA-COMP:9680"/>
        <dbReference type="ChEBI" id="CHEBI:15378"/>
        <dbReference type="ChEBI" id="CHEBI:57501"/>
        <dbReference type="ChEBI" id="CHEBI:57783"/>
        <dbReference type="ChEBI" id="CHEBI:58349"/>
        <dbReference type="ChEBI" id="CHEBI:78442"/>
        <dbReference type="ChEBI" id="CHEBI:78520"/>
        <dbReference type="EC" id="1.2.1.70"/>
    </reaction>
</comment>
<dbReference type="Gene3D" id="3.40.50.720">
    <property type="entry name" value="NAD(P)-binding Rossmann-like Domain"/>
    <property type="match status" value="1"/>
</dbReference>
<dbReference type="GO" id="GO:0019353">
    <property type="term" value="P:protoporphyrinogen IX biosynthetic process from glutamate"/>
    <property type="evidence" value="ECO:0007669"/>
    <property type="project" value="TreeGrafter"/>
</dbReference>
<keyword evidence="17" id="KW-1185">Reference proteome</keyword>
<feature type="binding site" evidence="9 11">
    <location>
        <position position="111"/>
    </location>
    <ligand>
        <name>substrate</name>
    </ligand>
</feature>
<dbReference type="Pfam" id="PF05201">
    <property type="entry name" value="GlutR_N"/>
    <property type="match status" value="1"/>
</dbReference>
<evidence type="ECO:0000256" key="7">
    <source>
        <dbReference type="ARBA" id="ARBA00047464"/>
    </source>
</evidence>
<evidence type="ECO:0000256" key="3">
    <source>
        <dbReference type="ARBA" id="ARBA00012970"/>
    </source>
</evidence>
<dbReference type="PANTHER" id="PTHR43013:SF1">
    <property type="entry name" value="GLUTAMYL-TRNA REDUCTASE"/>
    <property type="match status" value="1"/>
</dbReference>
<accession>A0A5R8KDM3</accession>
<feature type="active site" description="Nucleophile" evidence="9 10">
    <location>
        <position position="49"/>
    </location>
</feature>
<reference evidence="16 17" key="1">
    <citation type="submission" date="2019-05" db="EMBL/GenBank/DDBJ databases">
        <title>Verrucobacter flavum gen. nov., sp. nov. a new member of the family Verrucomicrobiaceae.</title>
        <authorList>
            <person name="Szuroczki S."/>
            <person name="Abbaszade G."/>
            <person name="Szabo A."/>
            <person name="Felfoldi T."/>
            <person name="Schumann P."/>
            <person name="Boka K."/>
            <person name="Keki Z."/>
            <person name="Toumi M."/>
            <person name="Toth E."/>
        </authorList>
    </citation>
    <scope>NUCLEOTIDE SEQUENCE [LARGE SCALE GENOMIC DNA]</scope>
    <source>
        <strain evidence="16 17">MG-N-17</strain>
    </source>
</reference>